<sequence length="57" mass="6444">MRRRPEAPPKWQELPQEEHAAYDAQHPSAMESRGFGQPTFGLLLASVEQPPDTQLSE</sequence>
<name>A0A2Z4Y8K7_SUMC1</name>
<organism evidence="2 3">
    <name type="scientific">Sumerlaea chitinivorans</name>
    <dbReference type="NCBI Taxonomy" id="2250252"/>
    <lineage>
        <taxon>Bacteria</taxon>
        <taxon>Candidatus Sumerlaeota</taxon>
        <taxon>Candidatus Sumerlaeia</taxon>
        <taxon>Candidatus Sumerlaeales</taxon>
        <taxon>Candidatus Sumerlaeaceae</taxon>
        <taxon>Candidatus Sumerlaea</taxon>
    </lineage>
</organism>
<reference evidence="2 3" key="1">
    <citation type="submission" date="2018-05" db="EMBL/GenBank/DDBJ databases">
        <title>A metagenomic window into the 2 km-deep terrestrial subsurface aquifer revealed taxonomically and functionally diverse microbial community comprising novel uncultured bacterial lineages.</title>
        <authorList>
            <person name="Kadnikov V.V."/>
            <person name="Mardanov A.V."/>
            <person name="Beletsky A.V."/>
            <person name="Banks D."/>
            <person name="Pimenov N.V."/>
            <person name="Frank Y.A."/>
            <person name="Karnachuk O.V."/>
            <person name="Ravin N.V."/>
        </authorList>
    </citation>
    <scope>NUCLEOTIDE SEQUENCE [LARGE SCALE GENOMIC DNA]</scope>
    <source>
        <strain evidence="2">BY</strain>
    </source>
</reference>
<accession>A0A2Z4Y8K7</accession>
<evidence type="ECO:0000256" key="1">
    <source>
        <dbReference type="SAM" id="MobiDB-lite"/>
    </source>
</evidence>
<evidence type="ECO:0000313" key="2">
    <source>
        <dbReference type="EMBL" id="AXA37189.1"/>
    </source>
</evidence>
<dbReference type="AlphaFoldDB" id="A0A2Z4Y8K7"/>
<dbReference type="EMBL" id="CP030759">
    <property type="protein sequence ID" value="AXA37189.1"/>
    <property type="molecule type" value="Genomic_DNA"/>
</dbReference>
<dbReference type="KEGG" id="schv:BRCON_2419"/>
<dbReference type="Proteomes" id="UP000262583">
    <property type="component" value="Chromosome"/>
</dbReference>
<gene>
    <name evidence="2" type="ORF">BRCON_2419</name>
</gene>
<proteinExistence type="predicted"/>
<feature type="region of interest" description="Disordered" evidence="1">
    <location>
        <begin position="1"/>
        <end position="37"/>
    </location>
</feature>
<evidence type="ECO:0000313" key="3">
    <source>
        <dbReference type="Proteomes" id="UP000262583"/>
    </source>
</evidence>
<protein>
    <submittedName>
        <fullName evidence="2">Uncharacterized protein</fullName>
    </submittedName>
</protein>